<dbReference type="InterPro" id="IPR038721">
    <property type="entry name" value="IS701-like_DDE_dom"/>
</dbReference>
<dbReference type="EMBL" id="MUBK01000001">
    <property type="protein sequence ID" value="OTA21882.1"/>
    <property type="molecule type" value="Genomic_DNA"/>
</dbReference>
<dbReference type="Pfam" id="PF13546">
    <property type="entry name" value="DDE_5"/>
    <property type="match status" value="1"/>
</dbReference>
<keyword evidence="3" id="KW-1185">Reference proteome</keyword>
<dbReference type="Proteomes" id="UP000194204">
    <property type="component" value="Unassembled WGS sequence"/>
</dbReference>
<sequence length="73" mass="7915">MPVHSNAASPDGIQYFLERAHWDVEAARDILCDYVTDHLGDEQGILIVDKTGFIKKAPILLASNANIAVPPDG</sequence>
<dbReference type="STRING" id="40578.Xbed_00131"/>
<name>A0A1Y2SU19_9GAMM</name>
<gene>
    <name evidence="2" type="ORF">Xbed_00131</name>
</gene>
<dbReference type="AlphaFoldDB" id="A0A1Y2SU19"/>
<comment type="caution">
    <text evidence="2">The sequence shown here is derived from an EMBL/GenBank/DDBJ whole genome shotgun (WGS) entry which is preliminary data.</text>
</comment>
<reference evidence="2 3" key="1">
    <citation type="submission" date="2017-01" db="EMBL/GenBank/DDBJ databases">
        <title>Deconstructing symbiosis and pathogenesis requirements using a combined genomic-metabolomic approach.</title>
        <authorList>
            <person name="Tobias N.J."/>
            <person name="Wolff H."/>
            <person name="Djahanschiri B."/>
            <person name="Ebersberger I."/>
            <person name="Bode H.B."/>
        </authorList>
    </citation>
    <scope>NUCLEOTIDE SEQUENCE [LARGE SCALE GENOMIC DNA]</scope>
    <source>
        <strain evidence="2 3">DSM 4764</strain>
    </source>
</reference>
<evidence type="ECO:0000259" key="1">
    <source>
        <dbReference type="Pfam" id="PF13546"/>
    </source>
</evidence>
<protein>
    <submittedName>
        <fullName evidence="2">Transposase</fullName>
    </submittedName>
</protein>
<proteinExistence type="predicted"/>
<organism evidence="2 3">
    <name type="scientific">Xenorhabdus beddingii</name>
    <dbReference type="NCBI Taxonomy" id="40578"/>
    <lineage>
        <taxon>Bacteria</taxon>
        <taxon>Pseudomonadati</taxon>
        <taxon>Pseudomonadota</taxon>
        <taxon>Gammaproteobacteria</taxon>
        <taxon>Enterobacterales</taxon>
        <taxon>Morganellaceae</taxon>
        <taxon>Xenorhabdus</taxon>
    </lineage>
</organism>
<evidence type="ECO:0000313" key="2">
    <source>
        <dbReference type="EMBL" id="OTA21882.1"/>
    </source>
</evidence>
<feature type="domain" description="Transposase IS701-like DDE" evidence="1">
    <location>
        <begin position="8"/>
        <end position="58"/>
    </location>
</feature>
<evidence type="ECO:0000313" key="3">
    <source>
        <dbReference type="Proteomes" id="UP000194204"/>
    </source>
</evidence>
<accession>A0A1Y2SU19</accession>